<reference evidence="2" key="1">
    <citation type="submission" date="2018-04" db="EMBL/GenBank/DDBJ databases">
        <title>WGS assembly of Panicum hallii.</title>
        <authorList>
            <person name="Lovell J."/>
            <person name="Jenkins J."/>
            <person name="Lowry D."/>
            <person name="Mamidi S."/>
            <person name="Sreedasyam A."/>
            <person name="Weng X."/>
            <person name="Barry K."/>
            <person name="Bonette J."/>
            <person name="Campitelli B."/>
            <person name="Daum C."/>
            <person name="Gordon S."/>
            <person name="Gould B."/>
            <person name="Lipzen A."/>
            <person name="Macqueen A."/>
            <person name="Palacio-Mejia J."/>
            <person name="Plott C."/>
            <person name="Shakirov E."/>
            <person name="Shu S."/>
            <person name="Yoshinaga Y."/>
            <person name="Zane M."/>
            <person name="Rokhsar D."/>
            <person name="Grimwood J."/>
            <person name="Schmutz J."/>
            <person name="Juenger T."/>
        </authorList>
    </citation>
    <scope>NUCLEOTIDE SEQUENCE [LARGE SCALE GENOMIC DNA]</scope>
    <source>
        <strain evidence="2">FIL2</strain>
    </source>
</reference>
<evidence type="ECO:0000313" key="2">
    <source>
        <dbReference type="EMBL" id="PVH47689.1"/>
    </source>
</evidence>
<feature type="compositionally biased region" description="Basic and acidic residues" evidence="1">
    <location>
        <begin position="1"/>
        <end position="40"/>
    </location>
</feature>
<accession>A0A2T8JCN8</accession>
<gene>
    <name evidence="2" type="ORF">PAHAL_4G116900</name>
</gene>
<name>A0A2T8JCN8_9POAL</name>
<dbReference type="EMBL" id="CM008049">
    <property type="protein sequence ID" value="PVH47689.1"/>
    <property type="molecule type" value="Genomic_DNA"/>
</dbReference>
<protein>
    <recommendedName>
        <fullName evidence="3">DUF834 domain-containing protein</fullName>
    </recommendedName>
</protein>
<evidence type="ECO:0000256" key="1">
    <source>
        <dbReference type="SAM" id="MobiDB-lite"/>
    </source>
</evidence>
<dbReference type="AlphaFoldDB" id="A0A2T8JCN8"/>
<evidence type="ECO:0008006" key="3">
    <source>
        <dbReference type="Google" id="ProtNLM"/>
    </source>
</evidence>
<proteinExistence type="predicted"/>
<dbReference type="Gramene" id="PVH47689">
    <property type="protein sequence ID" value="PVH47689"/>
    <property type="gene ID" value="PAHAL_4G116900"/>
</dbReference>
<dbReference type="Proteomes" id="UP000243499">
    <property type="component" value="Chromosome 4"/>
</dbReference>
<sequence>MARDRSDGDKRRGDGRVSEGKGEGETYDADVHFVRGRVGEEGLGDAEDGVLGRGREGRPPPAVPPGRGGGDAGHRHAGASQRWREAGGRARRRRSPELASACVAA</sequence>
<organism evidence="2">
    <name type="scientific">Panicum hallii</name>
    <dbReference type="NCBI Taxonomy" id="206008"/>
    <lineage>
        <taxon>Eukaryota</taxon>
        <taxon>Viridiplantae</taxon>
        <taxon>Streptophyta</taxon>
        <taxon>Embryophyta</taxon>
        <taxon>Tracheophyta</taxon>
        <taxon>Spermatophyta</taxon>
        <taxon>Magnoliopsida</taxon>
        <taxon>Liliopsida</taxon>
        <taxon>Poales</taxon>
        <taxon>Poaceae</taxon>
        <taxon>PACMAD clade</taxon>
        <taxon>Panicoideae</taxon>
        <taxon>Panicodae</taxon>
        <taxon>Paniceae</taxon>
        <taxon>Panicinae</taxon>
        <taxon>Panicum</taxon>
        <taxon>Panicum sect. Panicum</taxon>
    </lineage>
</organism>
<feature type="region of interest" description="Disordered" evidence="1">
    <location>
        <begin position="1"/>
        <end position="105"/>
    </location>
</feature>